<dbReference type="EMBL" id="CP010070">
    <property type="protein sequence ID" value="AIZ56750.1"/>
    <property type="molecule type" value="Genomic_DNA"/>
</dbReference>
<evidence type="ECO:0000313" key="2">
    <source>
        <dbReference type="EMBL" id="AIZ56750.1"/>
    </source>
</evidence>
<sequence length="382" mass="42694">MTRKTGTVVTGIRLPFISQGDDLVDLVVSNVLGVSEIKESDVVAVTESIVAVSQGNFAPIDQIAKDIESKFGKGQHIGVVFPILSRNRFSQLLRGIAKGAKKITVLLNYPQDEVGNPIMDLKRWNPYSIDSGQSEYTGKEFRKRYGEYVHEFTGIDYIQLYESINDNIEVILSRDPAMILKHTDKVVVADIHNRERTKEYLLKSGAKKVLTQAEILNDPSSQHGYNEKYGILGSNMYGHDRIKLFPRDCDIFVRKVQDEFFKRTKVRPHVMVYADGAFKDPQCGIWELADPVVSPGYTKGLEGSPNEVKLKNIVADEKDKKDKRAALVRAEEHKDRGTIALGTTPRQYTDLLGSLSDLVSGSGDKGTPVILIQGYFDNLLTE</sequence>
<dbReference type="RefSeq" id="WP_048112504.1">
    <property type="nucleotide sequence ID" value="NZ_CP010070.1"/>
</dbReference>
<keyword evidence="3" id="KW-1185">Reference proteome</keyword>
<dbReference type="OrthoDB" id="74795at2157"/>
<dbReference type="AlphaFoldDB" id="A0A0A7LC40"/>
<dbReference type="HOGENOM" id="CLU_626686_0_0_2"/>
<feature type="domain" description="Coenzyme F420:L-glutamate ligase-like" evidence="1">
    <location>
        <begin position="11"/>
        <end position="374"/>
    </location>
</feature>
<dbReference type="GeneID" id="24818537"/>
<dbReference type="KEGG" id="mear:Mpt1_c08740"/>
<accession>A0A0A7LC40</accession>
<gene>
    <name evidence="2" type="ORF">Mpt1_c08740</name>
</gene>
<dbReference type="Proteomes" id="UP000030787">
    <property type="component" value="Chromosome"/>
</dbReference>
<dbReference type="PANTHER" id="PTHR47917">
    <property type="match status" value="1"/>
</dbReference>
<reference evidence="2 3" key="1">
    <citation type="journal article" date="2014" name="Appl. Environ. Microbiol.">
        <title>Comparative Genome Analysis of 'Candidatus Methanoplasma termitum' Indicates a New Mode of Energy Metabolism in the Seventh Order of Methanogens.</title>
        <authorList>
            <person name="Lang K."/>
            <person name="Schuldes J."/>
            <person name="Klingl A."/>
            <person name="Poehlein A."/>
            <person name="Daniel R."/>
            <person name="Brune A."/>
        </authorList>
    </citation>
    <scope>NUCLEOTIDE SEQUENCE [LARGE SCALE GENOMIC DNA]</scope>
    <source>
        <strain evidence="3">Mpt1</strain>
    </source>
</reference>
<name>A0A0A7LC40_9ARCH</name>
<dbReference type="PANTHER" id="PTHR47917:SF1">
    <property type="entry name" value="COENZYME F420:L-GLUTAMATE LIGASE"/>
    <property type="match status" value="1"/>
</dbReference>
<dbReference type="SUPFAM" id="SSF144010">
    <property type="entry name" value="CofE-like"/>
    <property type="match status" value="1"/>
</dbReference>
<organism evidence="2 3">
    <name type="scientific">Candidatus Methanoplasma termitum</name>
    <dbReference type="NCBI Taxonomy" id="1577791"/>
    <lineage>
        <taxon>Archaea</taxon>
        <taxon>Methanobacteriati</taxon>
        <taxon>Thermoplasmatota</taxon>
        <taxon>Thermoplasmata</taxon>
        <taxon>Methanomassiliicoccales</taxon>
        <taxon>Methanomassiliicoccaceae</taxon>
        <taxon>Candidatus Methanoplasma</taxon>
    </lineage>
</organism>
<protein>
    <submittedName>
        <fullName evidence="2">F420-0:gamma-glutamyl ligase</fullName>
    </submittedName>
</protein>
<dbReference type="GO" id="GO:0052618">
    <property type="term" value="F:coenzyme F420-0:L-glutamate ligase activity"/>
    <property type="evidence" value="ECO:0007669"/>
    <property type="project" value="TreeGrafter"/>
</dbReference>
<evidence type="ECO:0000313" key="3">
    <source>
        <dbReference type="Proteomes" id="UP000030787"/>
    </source>
</evidence>
<evidence type="ECO:0000259" key="1">
    <source>
        <dbReference type="Pfam" id="PF01996"/>
    </source>
</evidence>
<keyword evidence="2" id="KW-0436">Ligase</keyword>
<proteinExistence type="predicted"/>
<dbReference type="Gene3D" id="3.30.1330.100">
    <property type="entry name" value="CofE-like"/>
    <property type="match status" value="1"/>
</dbReference>
<dbReference type="InterPro" id="IPR002847">
    <property type="entry name" value="F420-0_gamma-glut_ligase-dom"/>
</dbReference>
<dbReference type="Pfam" id="PF01996">
    <property type="entry name" value="F420_ligase"/>
    <property type="match status" value="1"/>
</dbReference>
<dbReference type="STRING" id="1577791.Mpt1_c08740"/>